<proteinExistence type="predicted"/>
<feature type="chain" id="PRO_5021226097" description="Secreted protein" evidence="1">
    <location>
        <begin position="16"/>
        <end position="80"/>
    </location>
</feature>
<feature type="signal peptide" evidence="1">
    <location>
        <begin position="1"/>
        <end position="15"/>
    </location>
</feature>
<evidence type="ECO:0000313" key="2">
    <source>
        <dbReference type="EMBL" id="TPP61143.1"/>
    </source>
</evidence>
<reference evidence="2 3" key="1">
    <citation type="submission" date="2019-04" db="EMBL/GenBank/DDBJ databases">
        <title>Annotation for the trematode Fasciola gigantica.</title>
        <authorList>
            <person name="Choi Y.-J."/>
        </authorList>
    </citation>
    <scope>NUCLEOTIDE SEQUENCE [LARGE SCALE GENOMIC DNA]</scope>
    <source>
        <strain evidence="2">Uganda_cow_1</strain>
    </source>
</reference>
<comment type="caution">
    <text evidence="2">The sequence shown here is derived from an EMBL/GenBank/DDBJ whole genome shotgun (WGS) entry which is preliminary data.</text>
</comment>
<dbReference type="EMBL" id="SUNJ01008560">
    <property type="protein sequence ID" value="TPP61143.1"/>
    <property type="molecule type" value="Genomic_DNA"/>
</dbReference>
<organism evidence="2 3">
    <name type="scientific">Fasciola gigantica</name>
    <name type="common">Giant liver fluke</name>
    <dbReference type="NCBI Taxonomy" id="46835"/>
    <lineage>
        <taxon>Eukaryota</taxon>
        <taxon>Metazoa</taxon>
        <taxon>Spiralia</taxon>
        <taxon>Lophotrochozoa</taxon>
        <taxon>Platyhelminthes</taxon>
        <taxon>Trematoda</taxon>
        <taxon>Digenea</taxon>
        <taxon>Plagiorchiida</taxon>
        <taxon>Echinostomata</taxon>
        <taxon>Echinostomatoidea</taxon>
        <taxon>Fasciolidae</taxon>
        <taxon>Fasciola</taxon>
    </lineage>
</organism>
<protein>
    <recommendedName>
        <fullName evidence="4">Secreted protein</fullName>
    </recommendedName>
</protein>
<sequence>MLVLVSILIRLSVSTQHHRPIPPSPVSKMFTRRGNHNTWQKQMQTYLRSILANKHADLISTPVQAMHRTRQWAPGPLEKR</sequence>
<evidence type="ECO:0000256" key="1">
    <source>
        <dbReference type="SAM" id="SignalP"/>
    </source>
</evidence>
<name>A0A504YIW6_FASGI</name>
<dbReference type="AlphaFoldDB" id="A0A504YIW6"/>
<dbReference type="Proteomes" id="UP000316759">
    <property type="component" value="Unassembled WGS sequence"/>
</dbReference>
<accession>A0A504YIW6</accession>
<keyword evidence="1" id="KW-0732">Signal</keyword>
<gene>
    <name evidence="2" type="ORF">FGIG_09461</name>
</gene>
<evidence type="ECO:0000313" key="3">
    <source>
        <dbReference type="Proteomes" id="UP000316759"/>
    </source>
</evidence>
<keyword evidence="3" id="KW-1185">Reference proteome</keyword>
<evidence type="ECO:0008006" key="4">
    <source>
        <dbReference type="Google" id="ProtNLM"/>
    </source>
</evidence>